<protein>
    <submittedName>
        <fullName evidence="5">MCP-domain signal transduction protein</fullName>
    </submittedName>
</protein>
<sequence>MSISTKILSIIITVIAAFVVLLVSEGYILDKTNNTFASFDEKSSDRDFLRQSISDGLQIGQALRNVYIDTSDKKALKNLESAISSLSKIQSEKMKSTTGAIAQKLNASASEFINHTNSLVDKLKTTNSLTKSDITENTKHWRAYKDVLYKNIDEVAKETLALKNEYKNSLDNLKSYSMSIILAIVVVVLVILLVSRKYLLSSISTIQNGLVSFFSFLNHQTDQISQINMHSKDEFGHMARMLNENISKIKSNLSEERAFLDDVDNFANEIKDGNFSAVVTANTTNPSLIKLKQTFKNLQEVLKSSISANGQDILKVLESFAKDDFTGRIGDSGRMAKGIDALGNEIAKMLTNNHKKATMLQEKAALLNEYMFNLINGANKQANSLQESTAAVEQMSSSMHAINNKTNDVIRQSDEIKNIITIIRDIADQTNLLALNAAIEAARAGEHGRGFAVVADEVRKLAERTQKSLGEIEANTNVLAQSINEMSEAIKEQTQGITHINEAVTQIDMLTKENVNVANETNLVTKEVDEMANEIVKEVMSKKF</sequence>
<evidence type="ECO:0000313" key="5">
    <source>
        <dbReference type="EMBL" id="QCD44810.1"/>
    </source>
</evidence>
<feature type="transmembrane region" description="Helical" evidence="3">
    <location>
        <begin position="176"/>
        <end position="194"/>
    </location>
</feature>
<proteinExistence type="predicted"/>
<accession>A0A6G5QGL4</accession>
<dbReference type="PANTHER" id="PTHR32089:SF112">
    <property type="entry name" value="LYSOZYME-LIKE PROTEIN-RELATED"/>
    <property type="match status" value="1"/>
</dbReference>
<dbReference type="SMART" id="SM00283">
    <property type="entry name" value="MA"/>
    <property type="match status" value="1"/>
</dbReference>
<evidence type="ECO:0000256" key="1">
    <source>
        <dbReference type="ARBA" id="ARBA00023224"/>
    </source>
</evidence>
<feature type="transmembrane region" description="Helical" evidence="3">
    <location>
        <begin position="7"/>
        <end position="29"/>
    </location>
</feature>
<keyword evidence="1 2" id="KW-0807">Transducer</keyword>
<feature type="domain" description="Methyl-accepting transducer" evidence="4">
    <location>
        <begin position="378"/>
        <end position="534"/>
    </location>
</feature>
<keyword evidence="3" id="KW-1133">Transmembrane helix</keyword>
<evidence type="ECO:0000256" key="3">
    <source>
        <dbReference type="SAM" id="Phobius"/>
    </source>
</evidence>
<dbReference type="SUPFAM" id="SSF58104">
    <property type="entry name" value="Methyl-accepting chemotaxis protein (MCP) signaling domain"/>
    <property type="match status" value="1"/>
</dbReference>
<dbReference type="Gene3D" id="1.10.287.950">
    <property type="entry name" value="Methyl-accepting chemotaxis protein"/>
    <property type="match status" value="1"/>
</dbReference>
<dbReference type="GO" id="GO:0007165">
    <property type="term" value="P:signal transduction"/>
    <property type="evidence" value="ECO:0007669"/>
    <property type="project" value="UniProtKB-KW"/>
</dbReference>
<dbReference type="AlphaFoldDB" id="A0A6G5QGL4"/>
<dbReference type="GO" id="GO:0016020">
    <property type="term" value="C:membrane"/>
    <property type="evidence" value="ECO:0007669"/>
    <property type="project" value="InterPro"/>
</dbReference>
<evidence type="ECO:0000313" key="6">
    <source>
        <dbReference type="Proteomes" id="UP000503264"/>
    </source>
</evidence>
<dbReference type="PANTHER" id="PTHR32089">
    <property type="entry name" value="METHYL-ACCEPTING CHEMOTAXIS PROTEIN MCPB"/>
    <property type="match status" value="1"/>
</dbReference>
<evidence type="ECO:0000256" key="2">
    <source>
        <dbReference type="PROSITE-ProRule" id="PRU00284"/>
    </source>
</evidence>
<dbReference type="RefSeq" id="WP_269467446.1">
    <property type="nucleotide sequence ID" value="NZ_CP012542.1"/>
</dbReference>
<dbReference type="InterPro" id="IPR004089">
    <property type="entry name" value="MCPsignal_dom"/>
</dbReference>
<keyword evidence="3" id="KW-0812">Transmembrane</keyword>
<gene>
    <name evidence="5" type="ORF">CMUC_1027</name>
</gene>
<dbReference type="PROSITE" id="PS50111">
    <property type="entry name" value="CHEMOTAXIS_TRANSDUC_2"/>
    <property type="match status" value="1"/>
</dbReference>
<name>A0A6G5QGL4_9BACT</name>
<keyword evidence="3" id="KW-0472">Membrane</keyword>
<organism evidence="5 6">
    <name type="scientific">Campylobacter mucosalis CCUG 21559</name>
    <dbReference type="NCBI Taxonomy" id="1032067"/>
    <lineage>
        <taxon>Bacteria</taxon>
        <taxon>Pseudomonadati</taxon>
        <taxon>Campylobacterota</taxon>
        <taxon>Epsilonproteobacteria</taxon>
        <taxon>Campylobacterales</taxon>
        <taxon>Campylobacteraceae</taxon>
        <taxon>Campylobacter</taxon>
    </lineage>
</organism>
<dbReference type="Pfam" id="PF00015">
    <property type="entry name" value="MCPsignal"/>
    <property type="match status" value="1"/>
</dbReference>
<dbReference type="EMBL" id="CP012542">
    <property type="protein sequence ID" value="QCD44810.1"/>
    <property type="molecule type" value="Genomic_DNA"/>
</dbReference>
<keyword evidence="6" id="KW-1185">Reference proteome</keyword>
<dbReference type="Proteomes" id="UP000503264">
    <property type="component" value="Chromosome"/>
</dbReference>
<evidence type="ECO:0000259" key="4">
    <source>
        <dbReference type="PROSITE" id="PS50111"/>
    </source>
</evidence>
<dbReference type="Gene3D" id="6.10.340.10">
    <property type="match status" value="1"/>
</dbReference>
<reference evidence="5 6" key="1">
    <citation type="submission" date="2016-07" db="EMBL/GenBank/DDBJ databases">
        <title>Comparative genomics of the Campylobacter concisus group.</title>
        <authorList>
            <person name="Miller W.G."/>
            <person name="Yee E."/>
            <person name="Chapman M.H."/>
            <person name="Huynh S."/>
            <person name="Bono J.L."/>
            <person name="On S.L.W."/>
            <person name="StLeger J."/>
            <person name="Foster G."/>
            <person name="Parker C.T."/>
        </authorList>
    </citation>
    <scope>NUCLEOTIDE SEQUENCE [LARGE SCALE GENOMIC DNA]</scope>
    <source>
        <strain evidence="5 6">CCUG 21559</strain>
    </source>
</reference>